<organism evidence="1 2">
    <name type="scientific">Flagellimonas pacifica</name>
    <dbReference type="NCBI Taxonomy" id="1247520"/>
    <lineage>
        <taxon>Bacteria</taxon>
        <taxon>Pseudomonadati</taxon>
        <taxon>Bacteroidota</taxon>
        <taxon>Flavobacteriia</taxon>
        <taxon>Flavobacteriales</taxon>
        <taxon>Flavobacteriaceae</taxon>
        <taxon>Flagellimonas</taxon>
    </lineage>
</organism>
<dbReference type="AlphaFoldDB" id="A0A285MXL7"/>
<dbReference type="Proteomes" id="UP000219048">
    <property type="component" value="Unassembled WGS sequence"/>
</dbReference>
<dbReference type="EMBL" id="OBEH01000003">
    <property type="protein sequence ID" value="SNZ00231.1"/>
    <property type="molecule type" value="Genomic_DNA"/>
</dbReference>
<keyword evidence="2" id="KW-1185">Reference proteome</keyword>
<proteinExistence type="predicted"/>
<evidence type="ECO:0000313" key="2">
    <source>
        <dbReference type="Proteomes" id="UP000219048"/>
    </source>
</evidence>
<protein>
    <submittedName>
        <fullName evidence="1">Uncharacterized protein</fullName>
    </submittedName>
</protein>
<sequence>MPYKSGEELVFVNTSNEKVDTIFIKKIERYIPDGPMVYFNETIAAIDKNDRQIVRVSAGYGKYSESYLSIKGLDGRHSLKEISEKPVIEFETQNLSFDDVVIIEAKNKQSDTNKVIKVHWSKSKGIVQYVDVENGTWQILNQQSSERN</sequence>
<name>A0A285MXL7_9FLAO</name>
<evidence type="ECO:0000313" key="1">
    <source>
        <dbReference type="EMBL" id="SNZ00231.1"/>
    </source>
</evidence>
<reference evidence="2" key="1">
    <citation type="submission" date="2017-09" db="EMBL/GenBank/DDBJ databases">
        <authorList>
            <person name="Varghese N."/>
            <person name="Submissions S."/>
        </authorList>
    </citation>
    <scope>NUCLEOTIDE SEQUENCE [LARGE SCALE GENOMIC DNA]</scope>
    <source>
        <strain evidence="2">DSM 25885</strain>
    </source>
</reference>
<gene>
    <name evidence="1" type="ORF">SAMN06265377_2051</name>
</gene>
<accession>A0A285MXL7</accession>